<dbReference type="EnsemblPlants" id="QL10p051709:mrna">
    <property type="protein sequence ID" value="QL10p051709:mrna"/>
    <property type="gene ID" value="QL10p051709"/>
</dbReference>
<keyword evidence="3" id="KW-1185">Reference proteome</keyword>
<sequence>MDKEIQALEKTDGDLFTALLVYVDDMVITGNNPGCVASVKSVLDQKFGNALISWRSKKQNVVPRSSAEVEYRNQLANIFTKALGSDSFLRLLKRIGVINIFAQSIHYPEYLTQHQEARALLLRGSVESKKKCTWDQTKHDNKVEGMNTDQADQAAKTQGNWASVARHD</sequence>
<dbReference type="InParanoid" id="A0A7N2MV82"/>
<evidence type="ECO:0000313" key="3">
    <source>
        <dbReference type="Proteomes" id="UP000594261"/>
    </source>
</evidence>
<reference evidence="2" key="2">
    <citation type="submission" date="2021-01" db="UniProtKB">
        <authorList>
            <consortium name="EnsemblPlants"/>
        </authorList>
    </citation>
    <scope>IDENTIFICATION</scope>
</reference>
<dbReference type="EMBL" id="LRBV02000010">
    <property type="status" value="NOT_ANNOTATED_CDS"/>
    <property type="molecule type" value="Genomic_DNA"/>
</dbReference>
<reference evidence="2 3" key="1">
    <citation type="journal article" date="2016" name="G3 (Bethesda)">
        <title>First Draft Assembly and Annotation of the Genome of a California Endemic Oak Quercus lobata Nee (Fagaceae).</title>
        <authorList>
            <person name="Sork V.L."/>
            <person name="Fitz-Gibbon S.T."/>
            <person name="Puiu D."/>
            <person name="Crepeau M."/>
            <person name="Gugger P.F."/>
            <person name="Sherman R."/>
            <person name="Stevens K."/>
            <person name="Langley C.H."/>
            <person name="Pellegrini M."/>
            <person name="Salzberg S.L."/>
        </authorList>
    </citation>
    <scope>NUCLEOTIDE SEQUENCE [LARGE SCALE GENOMIC DNA]</scope>
    <source>
        <strain evidence="2 3">cv. SW786</strain>
    </source>
</reference>
<feature type="compositionally biased region" description="Polar residues" evidence="1">
    <location>
        <begin position="147"/>
        <end position="161"/>
    </location>
</feature>
<dbReference type="AlphaFoldDB" id="A0A7N2MV82"/>
<evidence type="ECO:0000313" key="2">
    <source>
        <dbReference type="EnsemblPlants" id="QL10p051709:mrna"/>
    </source>
</evidence>
<evidence type="ECO:0000256" key="1">
    <source>
        <dbReference type="SAM" id="MobiDB-lite"/>
    </source>
</evidence>
<protein>
    <submittedName>
        <fullName evidence="2">Uncharacterized protein</fullName>
    </submittedName>
</protein>
<dbReference type="Proteomes" id="UP000594261">
    <property type="component" value="Chromosome 10"/>
</dbReference>
<feature type="region of interest" description="Disordered" evidence="1">
    <location>
        <begin position="144"/>
        <end position="168"/>
    </location>
</feature>
<dbReference type="Gramene" id="QL10p051709:mrna">
    <property type="protein sequence ID" value="QL10p051709:mrna"/>
    <property type="gene ID" value="QL10p051709"/>
</dbReference>
<proteinExistence type="predicted"/>
<organism evidence="2 3">
    <name type="scientific">Quercus lobata</name>
    <name type="common">Valley oak</name>
    <dbReference type="NCBI Taxonomy" id="97700"/>
    <lineage>
        <taxon>Eukaryota</taxon>
        <taxon>Viridiplantae</taxon>
        <taxon>Streptophyta</taxon>
        <taxon>Embryophyta</taxon>
        <taxon>Tracheophyta</taxon>
        <taxon>Spermatophyta</taxon>
        <taxon>Magnoliopsida</taxon>
        <taxon>eudicotyledons</taxon>
        <taxon>Gunneridae</taxon>
        <taxon>Pentapetalae</taxon>
        <taxon>rosids</taxon>
        <taxon>fabids</taxon>
        <taxon>Fagales</taxon>
        <taxon>Fagaceae</taxon>
        <taxon>Quercus</taxon>
    </lineage>
</organism>
<accession>A0A7N2MV82</accession>
<name>A0A7N2MV82_QUELO</name>